<dbReference type="EMBL" id="VNIM01000212">
    <property type="protein sequence ID" value="TVV69529.1"/>
    <property type="molecule type" value="Genomic_DNA"/>
</dbReference>
<dbReference type="EC" id="2.7.13.3" evidence="2"/>
<dbReference type="CDD" id="cd00082">
    <property type="entry name" value="HisKA"/>
    <property type="match status" value="1"/>
</dbReference>
<dbReference type="Proteomes" id="UP000318681">
    <property type="component" value="Unassembled WGS sequence"/>
</dbReference>
<evidence type="ECO:0000256" key="1">
    <source>
        <dbReference type="ARBA" id="ARBA00000085"/>
    </source>
</evidence>
<dbReference type="GO" id="GO:0000155">
    <property type="term" value="F:phosphorelay sensor kinase activity"/>
    <property type="evidence" value="ECO:0007669"/>
    <property type="project" value="InterPro"/>
</dbReference>
<organism evidence="6 7">
    <name type="scientific">Alterirhizorhabdus solaris</name>
    <dbReference type="NCBI Taxonomy" id="2529389"/>
    <lineage>
        <taxon>Bacteria</taxon>
        <taxon>Pseudomonadati</taxon>
        <taxon>Pseudomonadota</taxon>
        <taxon>Alphaproteobacteria</taxon>
        <taxon>Sphingomonadales</taxon>
        <taxon>Rhizorhabdaceae</taxon>
        <taxon>Alterirhizorhabdus</taxon>
    </lineage>
</organism>
<dbReference type="SUPFAM" id="SSF55874">
    <property type="entry name" value="ATPase domain of HSP90 chaperone/DNA topoisomerase II/histidine kinase"/>
    <property type="match status" value="1"/>
</dbReference>
<gene>
    <name evidence="6" type="ORF">FOY91_21355</name>
</gene>
<dbReference type="InterPro" id="IPR003661">
    <property type="entry name" value="HisK_dim/P_dom"/>
</dbReference>
<protein>
    <recommendedName>
        <fullName evidence="2">histidine kinase</fullName>
        <ecNumber evidence="2">2.7.13.3</ecNumber>
    </recommendedName>
</protein>
<dbReference type="OrthoDB" id="9813151at2"/>
<dbReference type="GO" id="GO:0000156">
    <property type="term" value="F:phosphorelay response regulator activity"/>
    <property type="evidence" value="ECO:0007669"/>
    <property type="project" value="TreeGrafter"/>
</dbReference>
<sequence length="243" mass="25709">MAVGGGLYGSGLPADSLRQLVHELRTPLNAIVGFGEMIERQVLGPAALRYRVKAGVIVEQGRRLLAVVDDLDMAASAGETAPERSPDRIAPADLLRRLWRTHRPIAAGRGVMLEMAIEEEIGPIDADPAVIERIYARLITAAIGLGHVGERIEVRLTGTGDAAVLRLTRPAVLGDSSETTLLDPGFTPEGDWPEAPLLGLGFSLRLVRNLAAAAGGALAIEADGFVLRLPVAGRRKANGVRPC</sequence>
<comment type="catalytic activity">
    <reaction evidence="1">
        <text>ATP + protein L-histidine = ADP + protein N-phospho-L-histidine.</text>
        <dbReference type="EC" id="2.7.13.3"/>
    </reaction>
</comment>
<dbReference type="InterPro" id="IPR005467">
    <property type="entry name" value="His_kinase_dom"/>
</dbReference>
<dbReference type="InterPro" id="IPR036890">
    <property type="entry name" value="HATPase_C_sf"/>
</dbReference>
<name>A0A558QQX4_9SPHN</name>
<keyword evidence="7" id="KW-1185">Reference proteome</keyword>
<dbReference type="AlphaFoldDB" id="A0A558QQX4"/>
<dbReference type="SMART" id="SM00388">
    <property type="entry name" value="HisKA"/>
    <property type="match status" value="1"/>
</dbReference>
<evidence type="ECO:0000313" key="6">
    <source>
        <dbReference type="EMBL" id="TVV69529.1"/>
    </source>
</evidence>
<dbReference type="RefSeq" id="WP_145156089.1">
    <property type="nucleotide sequence ID" value="NZ_VNIM01000212.1"/>
</dbReference>
<dbReference type="Gene3D" id="1.10.287.130">
    <property type="match status" value="1"/>
</dbReference>
<dbReference type="PANTHER" id="PTHR42878:SF14">
    <property type="entry name" value="OSMOLARITY TWO-COMPONENT SYSTEM PROTEIN SSK1"/>
    <property type="match status" value="1"/>
</dbReference>
<accession>A0A558QQX4</accession>
<evidence type="ECO:0000256" key="4">
    <source>
        <dbReference type="ARBA" id="ARBA00022777"/>
    </source>
</evidence>
<dbReference type="InterPro" id="IPR036097">
    <property type="entry name" value="HisK_dim/P_sf"/>
</dbReference>
<dbReference type="GO" id="GO:0007234">
    <property type="term" value="P:osmosensory signaling via phosphorelay pathway"/>
    <property type="evidence" value="ECO:0007669"/>
    <property type="project" value="TreeGrafter"/>
</dbReference>
<evidence type="ECO:0000256" key="3">
    <source>
        <dbReference type="ARBA" id="ARBA00022679"/>
    </source>
</evidence>
<dbReference type="GO" id="GO:0030295">
    <property type="term" value="F:protein kinase activator activity"/>
    <property type="evidence" value="ECO:0007669"/>
    <property type="project" value="TreeGrafter"/>
</dbReference>
<feature type="domain" description="Histidine kinase" evidence="5">
    <location>
        <begin position="19"/>
        <end position="223"/>
    </location>
</feature>
<keyword evidence="4 6" id="KW-0418">Kinase</keyword>
<comment type="caution">
    <text evidence="6">The sequence shown here is derived from an EMBL/GenBank/DDBJ whole genome shotgun (WGS) entry which is preliminary data.</text>
</comment>
<dbReference type="PANTHER" id="PTHR42878">
    <property type="entry name" value="TWO-COMPONENT HISTIDINE KINASE"/>
    <property type="match status" value="1"/>
</dbReference>
<dbReference type="Gene3D" id="3.30.565.10">
    <property type="entry name" value="Histidine kinase-like ATPase, C-terminal domain"/>
    <property type="match status" value="1"/>
</dbReference>
<proteinExistence type="predicted"/>
<evidence type="ECO:0000256" key="2">
    <source>
        <dbReference type="ARBA" id="ARBA00012438"/>
    </source>
</evidence>
<dbReference type="PROSITE" id="PS50109">
    <property type="entry name" value="HIS_KIN"/>
    <property type="match status" value="1"/>
</dbReference>
<reference evidence="6 7" key="1">
    <citation type="submission" date="2019-07" db="EMBL/GenBank/DDBJ databases">
        <title>Sphingomonas solaris sp. nov., isolated from a solar panel from Boston, Massachusetts.</title>
        <authorList>
            <person name="Tanner K."/>
            <person name="Pascual J."/>
            <person name="Mancuso C."/>
            <person name="Pereto J."/>
            <person name="Khalil A."/>
            <person name="Vilanova C."/>
        </authorList>
    </citation>
    <scope>NUCLEOTIDE SEQUENCE [LARGE SCALE GENOMIC DNA]</scope>
    <source>
        <strain evidence="6 7">R4DWN</strain>
    </source>
</reference>
<dbReference type="Pfam" id="PF00512">
    <property type="entry name" value="HisKA"/>
    <property type="match status" value="1"/>
</dbReference>
<evidence type="ECO:0000259" key="5">
    <source>
        <dbReference type="PROSITE" id="PS50109"/>
    </source>
</evidence>
<evidence type="ECO:0000313" key="7">
    <source>
        <dbReference type="Proteomes" id="UP000318681"/>
    </source>
</evidence>
<dbReference type="InterPro" id="IPR050351">
    <property type="entry name" value="BphY/WalK/GraS-like"/>
</dbReference>
<dbReference type="SUPFAM" id="SSF47384">
    <property type="entry name" value="Homodimeric domain of signal transducing histidine kinase"/>
    <property type="match status" value="1"/>
</dbReference>
<keyword evidence="3" id="KW-0808">Transferase</keyword>